<dbReference type="STRING" id="1817863.A2Y62_11710"/>
<reference evidence="2 3" key="1">
    <citation type="journal article" date="2016" name="Nat. Commun.">
        <title>Thousands of microbial genomes shed light on interconnected biogeochemical processes in an aquifer system.</title>
        <authorList>
            <person name="Anantharaman K."/>
            <person name="Brown C.T."/>
            <person name="Hug L.A."/>
            <person name="Sharon I."/>
            <person name="Castelle C.J."/>
            <person name="Probst A.J."/>
            <person name="Thomas B.C."/>
            <person name="Singh A."/>
            <person name="Wilkins M.J."/>
            <person name="Karaoz U."/>
            <person name="Brodie E.L."/>
            <person name="Williams K.H."/>
            <person name="Hubbard S.S."/>
            <person name="Banfield J.F."/>
        </authorList>
    </citation>
    <scope>NUCLEOTIDE SEQUENCE [LARGE SCALE GENOMIC DNA]</scope>
</reference>
<accession>A0A1F5VGI7</accession>
<comment type="caution">
    <text evidence="2">The sequence shown here is derived from an EMBL/GenBank/DDBJ whole genome shotgun (WGS) entry which is preliminary data.</text>
</comment>
<dbReference type="SUPFAM" id="SSF144052">
    <property type="entry name" value="Thermophilic metalloprotease-like"/>
    <property type="match status" value="1"/>
</dbReference>
<organism evidence="2 3">
    <name type="scientific">Candidatus Fischerbacteria bacterium RBG_13_37_8</name>
    <dbReference type="NCBI Taxonomy" id="1817863"/>
    <lineage>
        <taxon>Bacteria</taxon>
        <taxon>Candidatus Fischeribacteriota</taxon>
    </lineage>
</organism>
<protein>
    <recommendedName>
        <fullName evidence="4">Aminopeptidase</fullName>
    </recommendedName>
</protein>
<evidence type="ECO:0000313" key="3">
    <source>
        <dbReference type="Proteomes" id="UP000178943"/>
    </source>
</evidence>
<dbReference type="PANTHER" id="PTHR34448">
    <property type="entry name" value="AMINOPEPTIDASE"/>
    <property type="match status" value="1"/>
</dbReference>
<name>A0A1F5VGI7_9BACT</name>
<dbReference type="EMBL" id="MFGW01000178">
    <property type="protein sequence ID" value="OGF62573.1"/>
    <property type="molecule type" value="Genomic_DNA"/>
</dbReference>
<evidence type="ECO:0000256" key="1">
    <source>
        <dbReference type="ARBA" id="ARBA00022723"/>
    </source>
</evidence>
<proteinExistence type="predicted"/>
<dbReference type="Proteomes" id="UP000178943">
    <property type="component" value="Unassembled WGS sequence"/>
</dbReference>
<gene>
    <name evidence="2" type="ORF">A2Y62_11710</name>
</gene>
<dbReference type="AlphaFoldDB" id="A0A1F5VGI7"/>
<keyword evidence="1" id="KW-0479">Metal-binding</keyword>
<evidence type="ECO:0008006" key="4">
    <source>
        <dbReference type="Google" id="ProtNLM"/>
    </source>
</evidence>
<dbReference type="InterPro" id="IPR052170">
    <property type="entry name" value="M29_Exopeptidase"/>
</dbReference>
<evidence type="ECO:0000313" key="2">
    <source>
        <dbReference type="EMBL" id="OGF62573.1"/>
    </source>
</evidence>
<dbReference type="GO" id="GO:0046872">
    <property type="term" value="F:metal ion binding"/>
    <property type="evidence" value="ECO:0007669"/>
    <property type="project" value="UniProtKB-KW"/>
</dbReference>
<sequence>MNAIDKAILNALKVNMGYKESESIAIIMQEWHDALGEQFKPGFDRSKELCMRMYEVFQHKGYNVELFSYYPLEARNGVDASHALYEKIGTYDIIFMPTAFSLTHTTFRKTQTAKGARIASMPGFMLEMFEEDGPMSIDYNKLLKDTEQVAERLKAGNMVRITAHETDMLIEPDTELVRVSAGVLTKTGQWGNLPGAEAYVVPVHDGISRGYFTVPAGWGGSTPLKFSARFIIENARFIDVIGENNEAQEYINAQVKPLIFGQENFDVLAEFGIGTNPHVTAEYVAKKGWSTLTAEKIYGSVHFANGNSFGIGGKNDVQVHIDWVVPDAVWVC</sequence>
<dbReference type="PANTHER" id="PTHR34448:SF1">
    <property type="entry name" value="BLL6088 PROTEIN"/>
    <property type="match status" value="1"/>
</dbReference>